<dbReference type="PROSITE" id="PS51125">
    <property type="entry name" value="NHL"/>
    <property type="match status" value="3"/>
</dbReference>
<dbReference type="GO" id="GO:0043161">
    <property type="term" value="P:proteasome-mediated ubiquitin-dependent protein catabolic process"/>
    <property type="evidence" value="ECO:0007669"/>
    <property type="project" value="TreeGrafter"/>
</dbReference>
<organism evidence="2">
    <name type="scientific">marine metagenome</name>
    <dbReference type="NCBI Taxonomy" id="408172"/>
    <lineage>
        <taxon>unclassified sequences</taxon>
        <taxon>metagenomes</taxon>
        <taxon>ecological metagenomes</taxon>
    </lineage>
</organism>
<dbReference type="Gene3D" id="2.120.10.30">
    <property type="entry name" value="TolB, C-terminal domain"/>
    <property type="match status" value="2"/>
</dbReference>
<dbReference type="AlphaFoldDB" id="A0A381RGY1"/>
<evidence type="ECO:0008006" key="3">
    <source>
        <dbReference type="Google" id="ProtNLM"/>
    </source>
</evidence>
<accession>A0A381RGY1</accession>
<evidence type="ECO:0000256" key="1">
    <source>
        <dbReference type="ARBA" id="ARBA00022737"/>
    </source>
</evidence>
<keyword evidence="1" id="KW-0677">Repeat</keyword>
<name>A0A381RGY1_9ZZZZ</name>
<sequence length="332" mass="36387">MTKPHALLRAGFPYYATLGMRRVTTSPADIVACDGGDIFVLNRIDGEGGEIRRTNWEDEDNGVIGSGFIWPVQMVEGPSDTLIVSDEGNHTISFWTQDGEKTDSWGDYGSGHGELNRPSGIVFDAEGNLIVADTMNHRIQKFSVDGTYISGFGEYGNGDGQFNMPWGVGVDPDDGAIVVSDWKNDRVQKFSENGEYILQFGSSGDGRGQLCRPAGISVDKHGDIYVADRGNHRIQMFGESGNFVDVFTGNAGLSKSGRIYITANPKVLRSRDLINLVDEKLLRGPASVRVFGDLMYIPDAGSHRVQIYKKEAYELTEEQIYPAPNAPSLYTV</sequence>
<gene>
    <name evidence="2" type="ORF">METZ01_LOCUS43926</name>
</gene>
<evidence type="ECO:0000313" key="2">
    <source>
        <dbReference type="EMBL" id="SUZ91072.1"/>
    </source>
</evidence>
<dbReference type="GO" id="GO:0000209">
    <property type="term" value="P:protein polyubiquitination"/>
    <property type="evidence" value="ECO:0007669"/>
    <property type="project" value="TreeGrafter"/>
</dbReference>
<reference evidence="2" key="1">
    <citation type="submission" date="2018-05" db="EMBL/GenBank/DDBJ databases">
        <authorList>
            <person name="Lanie J.A."/>
            <person name="Ng W.-L."/>
            <person name="Kazmierczak K.M."/>
            <person name="Andrzejewski T.M."/>
            <person name="Davidsen T.M."/>
            <person name="Wayne K.J."/>
            <person name="Tettelin H."/>
            <person name="Glass J.I."/>
            <person name="Rusch D."/>
            <person name="Podicherti R."/>
            <person name="Tsui H.-C.T."/>
            <person name="Winkler M.E."/>
        </authorList>
    </citation>
    <scope>NUCLEOTIDE SEQUENCE</scope>
</reference>
<dbReference type="PANTHER" id="PTHR24104:SF25">
    <property type="entry name" value="PROTEIN LIN-41"/>
    <property type="match status" value="1"/>
</dbReference>
<dbReference type="InterPro" id="IPR001258">
    <property type="entry name" value="NHL_repeat"/>
</dbReference>
<dbReference type="SUPFAM" id="SSF63825">
    <property type="entry name" value="YWTD domain"/>
    <property type="match status" value="1"/>
</dbReference>
<dbReference type="GO" id="GO:0061630">
    <property type="term" value="F:ubiquitin protein ligase activity"/>
    <property type="evidence" value="ECO:0007669"/>
    <property type="project" value="TreeGrafter"/>
</dbReference>
<dbReference type="PANTHER" id="PTHR24104">
    <property type="entry name" value="E3 UBIQUITIN-PROTEIN LIGASE NHLRC1-RELATED"/>
    <property type="match status" value="1"/>
</dbReference>
<protein>
    <recommendedName>
        <fullName evidence="3">SMP-30/Gluconolactonase/LRE-like region domain-containing protein</fullName>
    </recommendedName>
</protein>
<dbReference type="GO" id="GO:0008270">
    <property type="term" value="F:zinc ion binding"/>
    <property type="evidence" value="ECO:0007669"/>
    <property type="project" value="UniProtKB-KW"/>
</dbReference>
<dbReference type="EMBL" id="UINC01001945">
    <property type="protein sequence ID" value="SUZ91072.1"/>
    <property type="molecule type" value="Genomic_DNA"/>
</dbReference>
<dbReference type="InterPro" id="IPR011042">
    <property type="entry name" value="6-blade_b-propeller_TolB-like"/>
</dbReference>
<dbReference type="CDD" id="cd05819">
    <property type="entry name" value="NHL"/>
    <property type="match status" value="1"/>
</dbReference>
<dbReference type="Pfam" id="PF01436">
    <property type="entry name" value="NHL"/>
    <property type="match status" value="3"/>
</dbReference>
<dbReference type="InterPro" id="IPR050952">
    <property type="entry name" value="TRIM-NHL_E3_ligases"/>
</dbReference>
<proteinExistence type="predicted"/>